<keyword evidence="2" id="KW-0732">Signal</keyword>
<comment type="caution">
    <text evidence="3">The sequence shown here is derived from an EMBL/GenBank/DDBJ whole genome shotgun (WGS) entry which is preliminary data.</text>
</comment>
<dbReference type="InterPro" id="IPR011990">
    <property type="entry name" value="TPR-like_helical_dom_sf"/>
</dbReference>
<dbReference type="InterPro" id="IPR006597">
    <property type="entry name" value="Sel1-like"/>
</dbReference>
<dbReference type="SMART" id="SM00671">
    <property type="entry name" value="SEL1"/>
    <property type="match status" value="1"/>
</dbReference>
<evidence type="ECO:0000256" key="2">
    <source>
        <dbReference type="SAM" id="SignalP"/>
    </source>
</evidence>
<accession>A0A934TVH9</accession>
<dbReference type="Proteomes" id="UP000630528">
    <property type="component" value="Unassembled WGS sequence"/>
</dbReference>
<feature type="chain" id="PRO_5037120927" evidence="2">
    <location>
        <begin position="21"/>
        <end position="325"/>
    </location>
</feature>
<name>A0A934TVH9_9BURK</name>
<dbReference type="Pfam" id="PF11150">
    <property type="entry name" value="DUF2927"/>
    <property type="match status" value="1"/>
</dbReference>
<dbReference type="RefSeq" id="WP_201175165.1">
    <property type="nucleotide sequence ID" value="NZ_JAEPWM010000009.1"/>
</dbReference>
<organism evidence="3 4">
    <name type="scientific">Ramlibacter ginsenosidimutans</name>
    <dbReference type="NCBI Taxonomy" id="502333"/>
    <lineage>
        <taxon>Bacteria</taxon>
        <taxon>Pseudomonadati</taxon>
        <taxon>Pseudomonadota</taxon>
        <taxon>Betaproteobacteria</taxon>
        <taxon>Burkholderiales</taxon>
        <taxon>Comamonadaceae</taxon>
        <taxon>Ramlibacter</taxon>
    </lineage>
</organism>
<reference evidence="3" key="2">
    <citation type="submission" date="2021-01" db="EMBL/GenBank/DDBJ databases">
        <authorList>
            <person name="Kang M."/>
        </authorList>
    </citation>
    <scope>NUCLEOTIDE SEQUENCE</scope>
    <source>
        <strain evidence="3">KACC 17527</strain>
    </source>
</reference>
<proteinExistence type="predicted"/>
<sequence length="325" mass="35288">MWKSGVIALFAAAALSPCLAAQPDAFQRGKDTIWEVLWHQSGTATRLVRWGTDIKVRITGVNVAAHRQHTVQALRDVAGEAGVKVIDVTDQPDAATQANVKIEIVPDSALSEAQPCETRLDFQTETTIDSVTMQMRDSDARRCAYHESMHVMGVRGHPEGDTVLNYFTSRTEGLGPLDKVLLRAWYSPRVRPGATPFEVLPVLADELVAISANRARAQKERDAFLADTVNRMQAFAQGQGDVPKIIKDCGKVTENGVRYGRLEMSYFLGVAYQNGASVRQDSARALQWLQRAASLGDRDAKMQLAAAASEQAAGAPSEQAAGAAR</sequence>
<dbReference type="EMBL" id="JAEPWM010000009">
    <property type="protein sequence ID" value="MBK6008229.1"/>
    <property type="molecule type" value="Genomic_DNA"/>
</dbReference>
<evidence type="ECO:0000313" key="3">
    <source>
        <dbReference type="EMBL" id="MBK6008229.1"/>
    </source>
</evidence>
<keyword evidence="4" id="KW-1185">Reference proteome</keyword>
<feature type="region of interest" description="Disordered" evidence="1">
    <location>
        <begin position="306"/>
        <end position="325"/>
    </location>
</feature>
<dbReference type="Pfam" id="PF08238">
    <property type="entry name" value="Sel1"/>
    <property type="match status" value="1"/>
</dbReference>
<dbReference type="SUPFAM" id="SSF81901">
    <property type="entry name" value="HCP-like"/>
    <property type="match status" value="1"/>
</dbReference>
<dbReference type="AlphaFoldDB" id="A0A934TVH9"/>
<evidence type="ECO:0000256" key="1">
    <source>
        <dbReference type="SAM" id="MobiDB-lite"/>
    </source>
</evidence>
<dbReference type="Gene3D" id="1.25.40.10">
    <property type="entry name" value="Tetratricopeptide repeat domain"/>
    <property type="match status" value="1"/>
</dbReference>
<feature type="signal peptide" evidence="2">
    <location>
        <begin position="1"/>
        <end position="20"/>
    </location>
</feature>
<protein>
    <submittedName>
        <fullName evidence="3">SEL1-like repeat protein</fullName>
    </submittedName>
</protein>
<reference evidence="3" key="1">
    <citation type="journal article" date="2012" name="J. Microbiol. Biotechnol.">
        <title>Ramlibacter ginsenosidimutans sp. nov., with ginsenoside-converting activity.</title>
        <authorList>
            <person name="Wang L."/>
            <person name="An D.S."/>
            <person name="Kim S.G."/>
            <person name="Jin F.X."/>
            <person name="Kim S.C."/>
            <person name="Lee S.T."/>
            <person name="Im W.T."/>
        </authorList>
    </citation>
    <scope>NUCLEOTIDE SEQUENCE</scope>
    <source>
        <strain evidence="3">KACC 17527</strain>
    </source>
</reference>
<gene>
    <name evidence="3" type="ORF">JJB11_19160</name>
</gene>
<dbReference type="InterPro" id="IPR021323">
    <property type="entry name" value="DUF2927"/>
</dbReference>
<evidence type="ECO:0000313" key="4">
    <source>
        <dbReference type="Proteomes" id="UP000630528"/>
    </source>
</evidence>